<evidence type="ECO:0000256" key="2">
    <source>
        <dbReference type="SAM" id="Phobius"/>
    </source>
</evidence>
<sequence length="111" mass="12919">MALATAFGRKGRFSGTQSLIARTAWHNRRNSKTAHRGVRDDVVKRAARDQQRHRRQAANRNNAARAFKPTVLASKSRRSSRTKILSKNKKGEMFIMIFPFFFKKGIWWLIF</sequence>
<accession>A0AB33CUC0</accession>
<evidence type="ECO:0000313" key="3">
    <source>
        <dbReference type="EMBL" id="ASR90165.1"/>
    </source>
</evidence>
<organism evidence="3 4">
    <name type="scientific">Alcaligenes faecalis</name>
    <dbReference type="NCBI Taxonomy" id="511"/>
    <lineage>
        <taxon>Bacteria</taxon>
        <taxon>Pseudomonadati</taxon>
        <taxon>Pseudomonadota</taxon>
        <taxon>Betaproteobacteria</taxon>
        <taxon>Burkholderiales</taxon>
        <taxon>Alcaligenaceae</taxon>
        <taxon>Alcaligenes</taxon>
    </lineage>
</organism>
<dbReference type="AlphaFoldDB" id="A0AB33CUC0"/>
<keyword evidence="2" id="KW-0472">Membrane</keyword>
<keyword evidence="2" id="KW-1133">Transmembrane helix</keyword>
<proteinExistence type="predicted"/>
<name>A0AB33CUC0_ALCFA</name>
<reference evidence="3 4" key="1">
    <citation type="submission" date="2017-05" db="EMBL/GenBank/DDBJ databases">
        <authorList>
            <person name="Qiu J.G."/>
            <person name="He J."/>
        </authorList>
    </citation>
    <scope>NUCLEOTIDE SEQUENCE [LARGE SCALE GENOMIC DNA]</scope>
    <source>
        <strain evidence="3 4">JQ135</strain>
    </source>
</reference>
<dbReference type="KEGG" id="afq:AFA_12280"/>
<protein>
    <submittedName>
        <fullName evidence="3">Uncharacterized protein</fullName>
    </submittedName>
</protein>
<dbReference type="Proteomes" id="UP000214561">
    <property type="component" value="Chromosome"/>
</dbReference>
<evidence type="ECO:0000313" key="4">
    <source>
        <dbReference type="Proteomes" id="UP000214561"/>
    </source>
</evidence>
<dbReference type="EMBL" id="CP021641">
    <property type="protein sequence ID" value="ASR90165.1"/>
    <property type="molecule type" value="Genomic_DNA"/>
</dbReference>
<feature type="transmembrane region" description="Helical" evidence="2">
    <location>
        <begin position="93"/>
        <end position="110"/>
    </location>
</feature>
<gene>
    <name evidence="3" type="ORF">AFA_12280</name>
</gene>
<feature type="region of interest" description="Disordered" evidence="1">
    <location>
        <begin position="48"/>
        <end position="67"/>
    </location>
</feature>
<evidence type="ECO:0000256" key="1">
    <source>
        <dbReference type="SAM" id="MobiDB-lite"/>
    </source>
</evidence>
<keyword evidence="2" id="KW-0812">Transmembrane</keyword>